<name>A0AAN8FD29_TRICO</name>
<reference evidence="1 2" key="1">
    <citation type="submission" date="2019-10" db="EMBL/GenBank/DDBJ databases">
        <title>Assembly and Annotation for the nematode Trichostrongylus colubriformis.</title>
        <authorList>
            <person name="Martin J."/>
        </authorList>
    </citation>
    <scope>NUCLEOTIDE SEQUENCE [LARGE SCALE GENOMIC DNA]</scope>
    <source>
        <strain evidence="1">G859</strain>
        <tissue evidence="1">Whole worm</tissue>
    </source>
</reference>
<gene>
    <name evidence="1" type="ORF">GCK32_019435</name>
</gene>
<sequence>MARLWRRVIAQLRKRVLHSSRSWRMLFSQLFAPGLFVLLGMSVALPSLSFSTHPPIEISTAQYVNLSKSDVVIPYDDFTARRNYPYSNLSSRDENLYHPMTIISQLFNPAGPGPVCAIRNPNDTWLEANRPNTSSETLRRMVYHFYFDAHCHQLDREYPIRKTKLENFLLPATR</sequence>
<comment type="caution">
    <text evidence="1">The sequence shown here is derived from an EMBL/GenBank/DDBJ whole genome shotgun (WGS) entry which is preliminary data.</text>
</comment>
<dbReference type="AlphaFoldDB" id="A0AAN8FD29"/>
<proteinExistence type="predicted"/>
<protein>
    <submittedName>
        <fullName evidence="1">Uncharacterized protein</fullName>
    </submittedName>
</protein>
<keyword evidence="2" id="KW-1185">Reference proteome</keyword>
<accession>A0AAN8FD29</accession>
<feature type="non-terminal residue" evidence="1">
    <location>
        <position position="174"/>
    </location>
</feature>
<dbReference type="EMBL" id="WIXE01011807">
    <property type="protein sequence ID" value="KAK5976492.1"/>
    <property type="molecule type" value="Genomic_DNA"/>
</dbReference>
<evidence type="ECO:0000313" key="2">
    <source>
        <dbReference type="Proteomes" id="UP001331761"/>
    </source>
</evidence>
<dbReference type="Proteomes" id="UP001331761">
    <property type="component" value="Unassembled WGS sequence"/>
</dbReference>
<evidence type="ECO:0000313" key="1">
    <source>
        <dbReference type="EMBL" id="KAK5976492.1"/>
    </source>
</evidence>
<organism evidence="1 2">
    <name type="scientific">Trichostrongylus colubriformis</name>
    <name type="common">Black scour worm</name>
    <dbReference type="NCBI Taxonomy" id="6319"/>
    <lineage>
        <taxon>Eukaryota</taxon>
        <taxon>Metazoa</taxon>
        <taxon>Ecdysozoa</taxon>
        <taxon>Nematoda</taxon>
        <taxon>Chromadorea</taxon>
        <taxon>Rhabditida</taxon>
        <taxon>Rhabditina</taxon>
        <taxon>Rhabditomorpha</taxon>
        <taxon>Strongyloidea</taxon>
        <taxon>Trichostrongylidae</taxon>
        <taxon>Trichostrongylus</taxon>
    </lineage>
</organism>